<proteinExistence type="inferred from homology"/>
<dbReference type="Proteomes" id="UP000004870">
    <property type="component" value="Unassembled WGS sequence"/>
</dbReference>
<dbReference type="InterPro" id="IPR010173">
    <property type="entry name" value="CRISPR-assoc_Csm5"/>
</dbReference>
<comment type="caution">
    <text evidence="9">The sequence shown here is derived from an EMBL/GenBank/DDBJ whole genome shotgun (WGS) entry which is preliminary data.</text>
</comment>
<feature type="domain" description="CRISPR type III-associated protein" evidence="8">
    <location>
        <begin position="11"/>
        <end position="156"/>
    </location>
</feature>
<gene>
    <name evidence="9" type="ORF">HMPREF0198_1391</name>
</gene>
<comment type="function">
    <text evidence="1">This subunit might be involved in maturation of a crRNA intermediate to its mature form.</text>
</comment>
<keyword evidence="10" id="KW-1185">Reference proteome</keyword>
<dbReference type="GO" id="GO:0051607">
    <property type="term" value="P:defense response to virus"/>
    <property type="evidence" value="ECO:0007669"/>
    <property type="project" value="UniProtKB-KW"/>
</dbReference>
<name>C8NA63_CARH6</name>
<organism evidence="9 10">
    <name type="scientific">Cardiobacterium hominis (strain ATCC 15826 / DSM 8339 / NCTC 10426 / 6573)</name>
    <dbReference type="NCBI Taxonomy" id="638300"/>
    <lineage>
        <taxon>Bacteria</taxon>
        <taxon>Pseudomonadati</taxon>
        <taxon>Pseudomonadota</taxon>
        <taxon>Gammaproteobacteria</taxon>
        <taxon>Cardiobacteriales</taxon>
        <taxon>Cardiobacteriaceae</taxon>
        <taxon>Cardiobacterium</taxon>
    </lineage>
</organism>
<evidence type="ECO:0000256" key="3">
    <source>
        <dbReference type="ARBA" id="ARBA00016113"/>
    </source>
</evidence>
<protein>
    <recommendedName>
        <fullName evidence="3">CRISPR system Cms protein Csm5</fullName>
    </recommendedName>
    <alternativeName>
        <fullName evidence="6">CRISPR type III A-associated protein Csm5</fullName>
    </alternativeName>
</protein>
<dbReference type="Pfam" id="PF03787">
    <property type="entry name" value="RAMPs"/>
    <property type="match status" value="1"/>
</dbReference>
<evidence type="ECO:0000256" key="1">
    <source>
        <dbReference type="ARBA" id="ARBA00003088"/>
    </source>
</evidence>
<comment type="similarity">
    <text evidence="2">Belongs to the CRISPR-associated Csm5 family.</text>
</comment>
<evidence type="ECO:0000313" key="10">
    <source>
        <dbReference type="Proteomes" id="UP000004870"/>
    </source>
</evidence>
<dbReference type="PANTHER" id="PTHR38007">
    <property type="entry name" value="CRISPR SYSTEM CMS PROTEIN CSM5"/>
    <property type="match status" value="1"/>
</dbReference>
<keyword evidence="4" id="KW-0694">RNA-binding</keyword>
<dbReference type="InterPro" id="IPR005537">
    <property type="entry name" value="RAMP_III_fam"/>
</dbReference>
<feature type="coiled-coil region" evidence="7">
    <location>
        <begin position="420"/>
        <end position="455"/>
    </location>
</feature>
<sequence length="547" mass="60973">MKPLTRHTLHLTPLSPLHLGTGEDYEPTNYLITDGVLYTFDPARAILNPEQERELHAAAQSGDLQHIQRYFRHNPKPYIAAATHASSVSKGIAAEYQKNYGEIVQRESKGKNVHNRFQIERTATNPHNHQPYIPGSALKGCLRTALLEERSANHHGENPTSKTANRFEQEHLGNFATDLLRLVKPADLTATSNIATHICYATNHKKKSIIGKDGRPVEGKGIPGRRETIQHGQYRAFSGSLTLQNLLLDHRPHIKNPGKTLPGETRPDFARLIRAANRYHLTRFTKESALLAERGLVHPQWQRSTEQLLRQLIPQFDAGNILLVRLGKNGGAEAKTLEKYAQIKIMGAKGAKPTYEKHTKTVWLAAENDKTKRDLLPFGWALIEIDPMYDNPALREWCDKNSAHLKDAAVLRDKLHAAQNAKAEQAAKNAAEAAAKAAAAAAKQAEEEAEAARVAALPTHERRAHDILARLEEHSKTYSDRNQDKNLALHRDILATLEQAHSELDSASQKQLAELLPYKKLDSACKGFYSGKKEKDIKAALQKLRGG</sequence>
<dbReference type="HOGENOM" id="CLU_036878_2_0_6"/>
<dbReference type="OrthoDB" id="24360at2"/>
<evidence type="ECO:0000256" key="4">
    <source>
        <dbReference type="ARBA" id="ARBA00022884"/>
    </source>
</evidence>
<dbReference type="RefSeq" id="WP_004142712.1">
    <property type="nucleotide sequence ID" value="NZ_GG694028.1"/>
</dbReference>
<evidence type="ECO:0000313" key="9">
    <source>
        <dbReference type="EMBL" id="EEV88500.1"/>
    </source>
</evidence>
<dbReference type="EMBL" id="ACKY01000069">
    <property type="protein sequence ID" value="EEV88500.1"/>
    <property type="molecule type" value="Genomic_DNA"/>
</dbReference>
<accession>C8NA63</accession>
<evidence type="ECO:0000256" key="6">
    <source>
        <dbReference type="ARBA" id="ARBA00031720"/>
    </source>
</evidence>
<evidence type="ECO:0000256" key="2">
    <source>
        <dbReference type="ARBA" id="ARBA00006680"/>
    </source>
</evidence>
<evidence type="ECO:0000256" key="7">
    <source>
        <dbReference type="SAM" id="Coils"/>
    </source>
</evidence>
<dbReference type="AlphaFoldDB" id="C8NA63"/>
<dbReference type="PANTHER" id="PTHR38007:SF1">
    <property type="entry name" value="CRISPR SYSTEM CMS PROTEIN CSM5"/>
    <property type="match status" value="1"/>
</dbReference>
<keyword evidence="5" id="KW-0051">Antiviral defense</keyword>
<evidence type="ECO:0000256" key="5">
    <source>
        <dbReference type="ARBA" id="ARBA00023118"/>
    </source>
</evidence>
<reference evidence="9 10" key="1">
    <citation type="submission" date="2009-08" db="EMBL/GenBank/DDBJ databases">
        <authorList>
            <person name="Qin X."/>
            <person name="Bachman B."/>
            <person name="Battles P."/>
            <person name="Bell A."/>
            <person name="Bess C."/>
            <person name="Bickham C."/>
            <person name="Chaboub L."/>
            <person name="Chen D."/>
            <person name="Coyle M."/>
            <person name="Deiros D.R."/>
            <person name="Dinh H."/>
            <person name="Forbes L."/>
            <person name="Fowler G."/>
            <person name="Francisco L."/>
            <person name="Fu Q."/>
            <person name="Gubbala S."/>
            <person name="Hale W."/>
            <person name="Han Y."/>
            <person name="Hemphill L."/>
            <person name="Highlander S.K."/>
            <person name="Hirani K."/>
            <person name="Hogues M."/>
            <person name="Jackson L."/>
            <person name="Jakkamsetti A."/>
            <person name="Javaid M."/>
            <person name="Jiang H."/>
            <person name="Korchina V."/>
            <person name="Kovar C."/>
            <person name="Lara F."/>
            <person name="Lee S."/>
            <person name="Mata R."/>
            <person name="Mathew T."/>
            <person name="Moen C."/>
            <person name="Morales K."/>
            <person name="Munidasa M."/>
            <person name="Nazareth L."/>
            <person name="Ngo R."/>
            <person name="Nguyen L."/>
            <person name="Okwuonu G."/>
            <person name="Ongeri F."/>
            <person name="Patil S."/>
            <person name="Petrosino J."/>
            <person name="Pham C."/>
            <person name="Pham P."/>
            <person name="Pu L.-L."/>
            <person name="Puazo M."/>
            <person name="Raj R."/>
            <person name="Reid J."/>
            <person name="Rouhana J."/>
            <person name="Saada N."/>
            <person name="Shang Y."/>
            <person name="Simmons D."/>
            <person name="Thornton R."/>
            <person name="Warren J."/>
            <person name="Weissenberger G."/>
            <person name="Zhang J."/>
            <person name="Zhang L."/>
            <person name="Zhou C."/>
            <person name="Zhu D."/>
            <person name="Muzny D."/>
            <person name="Worley K."/>
            <person name="Gibbs R."/>
        </authorList>
    </citation>
    <scope>NUCLEOTIDE SEQUENCE [LARGE SCALE GENOMIC DNA]</scope>
    <source>
        <strain evidence="10">ATCC 15826 / DSM 8339 / NCTC 10426 / 6573</strain>
    </source>
</reference>
<dbReference type="STRING" id="2718.CHUV0807_1872"/>
<dbReference type="GO" id="GO:0003723">
    <property type="term" value="F:RNA binding"/>
    <property type="evidence" value="ECO:0007669"/>
    <property type="project" value="UniProtKB-KW"/>
</dbReference>
<dbReference type="GeneID" id="84788487"/>
<evidence type="ECO:0000259" key="8">
    <source>
        <dbReference type="Pfam" id="PF03787"/>
    </source>
</evidence>
<keyword evidence="7" id="KW-0175">Coiled coil</keyword>